<dbReference type="Pfam" id="PF01420">
    <property type="entry name" value="Methylase_S"/>
    <property type="match status" value="2"/>
</dbReference>
<dbReference type="InterPro" id="IPR052021">
    <property type="entry name" value="Type-I_RS_S_subunit"/>
</dbReference>
<keyword evidence="3" id="KW-0238">DNA-binding</keyword>
<dbReference type="InterPro" id="IPR044946">
    <property type="entry name" value="Restrct_endonuc_typeI_TRD_sf"/>
</dbReference>
<dbReference type="EMBL" id="NMQW01000073">
    <property type="protein sequence ID" value="OXM82462.1"/>
    <property type="molecule type" value="Genomic_DNA"/>
</dbReference>
<dbReference type="GO" id="GO:0009307">
    <property type="term" value="P:DNA restriction-modification system"/>
    <property type="evidence" value="ECO:0007669"/>
    <property type="project" value="UniProtKB-KW"/>
</dbReference>
<comment type="caution">
    <text evidence="5">The sequence shown here is derived from an EMBL/GenBank/DDBJ whole genome shotgun (WGS) entry which is preliminary data.</text>
</comment>
<proteinExistence type="inferred from homology"/>
<dbReference type="AlphaFoldDB" id="A0A229UGF4"/>
<dbReference type="Gene3D" id="3.90.220.20">
    <property type="entry name" value="DNA methylase specificity domains"/>
    <property type="match status" value="2"/>
</dbReference>
<dbReference type="GO" id="GO:0003677">
    <property type="term" value="F:DNA binding"/>
    <property type="evidence" value="ECO:0007669"/>
    <property type="project" value="UniProtKB-KW"/>
</dbReference>
<evidence type="ECO:0000313" key="6">
    <source>
        <dbReference type="Proteomes" id="UP000215509"/>
    </source>
</evidence>
<accession>A0A229UGF4</accession>
<evidence type="ECO:0000259" key="4">
    <source>
        <dbReference type="Pfam" id="PF01420"/>
    </source>
</evidence>
<dbReference type="PANTHER" id="PTHR30408:SF12">
    <property type="entry name" value="TYPE I RESTRICTION ENZYME MJAVIII SPECIFICITY SUBUNIT"/>
    <property type="match status" value="1"/>
</dbReference>
<protein>
    <recommendedName>
        <fullName evidence="4">Type I restriction modification DNA specificity domain-containing protein</fullName>
    </recommendedName>
</protein>
<feature type="domain" description="Type I restriction modification DNA specificity" evidence="4">
    <location>
        <begin position="226"/>
        <end position="380"/>
    </location>
</feature>
<dbReference type="RefSeq" id="WP_094018698.1">
    <property type="nucleotide sequence ID" value="NZ_NMQW01000073.1"/>
</dbReference>
<keyword evidence="2" id="KW-0680">Restriction system</keyword>
<comment type="similarity">
    <text evidence="1">Belongs to the type-I restriction system S methylase family.</text>
</comment>
<evidence type="ECO:0000256" key="3">
    <source>
        <dbReference type="ARBA" id="ARBA00023125"/>
    </source>
</evidence>
<name>A0A229UGF4_9BACL</name>
<evidence type="ECO:0000256" key="1">
    <source>
        <dbReference type="ARBA" id="ARBA00010923"/>
    </source>
</evidence>
<sequence>MSKWEKVKLGEIGDFKSGGTPSRSKPEYFEGNIPWITTVSLGKIFIDERDAVEHISAQAVANSATKIISKNSILVGIRVGVGKVSINSVSMCTNQDIISIENIDERKIYKPYIVHSIKSYKSYFDDQKRGATIQGINSSMLKSLDISLPPLETQKQIAKTLDTAAELLAMRKQQLAELDNLIKSTFYDMFGDPVTNEKGWDTPLIEAIVSKEKNAIKAGPFGSALKKEFYVEQGYKIYGQEQVINDDPKYGDYYISESKYKELENCAIQENDVLISLVGTYGKLIIIPKEFEKGIINPRLMKITFDKSIVNTTYFKYYFISESLKNKLSEVSRGGTMDILNVGIVRKLEIPLPPLHLQNQFATIVSKIEEQKALVKKAIDETQYLFDSLMSEYFE</sequence>
<evidence type="ECO:0000256" key="2">
    <source>
        <dbReference type="ARBA" id="ARBA00022747"/>
    </source>
</evidence>
<dbReference type="CDD" id="cd17513">
    <property type="entry name" value="RMtype1_S_AveSPN6ORF1907P_TRD2-CR2_like"/>
    <property type="match status" value="1"/>
</dbReference>
<dbReference type="PANTHER" id="PTHR30408">
    <property type="entry name" value="TYPE-1 RESTRICTION ENZYME ECOKI SPECIFICITY PROTEIN"/>
    <property type="match status" value="1"/>
</dbReference>
<gene>
    <name evidence="5" type="ORF">CF651_30810</name>
</gene>
<dbReference type="SUPFAM" id="SSF116734">
    <property type="entry name" value="DNA methylase specificity domain"/>
    <property type="match status" value="2"/>
</dbReference>
<dbReference type="Proteomes" id="UP000215509">
    <property type="component" value="Unassembled WGS sequence"/>
</dbReference>
<dbReference type="OrthoDB" id="9811611at2"/>
<keyword evidence="6" id="KW-1185">Reference proteome</keyword>
<evidence type="ECO:0000313" key="5">
    <source>
        <dbReference type="EMBL" id="OXM82462.1"/>
    </source>
</evidence>
<dbReference type="InterPro" id="IPR000055">
    <property type="entry name" value="Restrct_endonuc_typeI_TRD"/>
</dbReference>
<feature type="domain" description="Type I restriction modification DNA specificity" evidence="4">
    <location>
        <begin position="1"/>
        <end position="178"/>
    </location>
</feature>
<organism evidence="5 6">
    <name type="scientific">Paenibacillus rigui</name>
    <dbReference type="NCBI Taxonomy" id="554312"/>
    <lineage>
        <taxon>Bacteria</taxon>
        <taxon>Bacillati</taxon>
        <taxon>Bacillota</taxon>
        <taxon>Bacilli</taxon>
        <taxon>Bacillales</taxon>
        <taxon>Paenibacillaceae</taxon>
        <taxon>Paenibacillus</taxon>
    </lineage>
</organism>
<reference evidence="5 6" key="1">
    <citation type="submission" date="2017-07" db="EMBL/GenBank/DDBJ databases">
        <title>Genome sequencing and assembly of Paenibacillus rigui.</title>
        <authorList>
            <person name="Mayilraj S."/>
        </authorList>
    </citation>
    <scope>NUCLEOTIDE SEQUENCE [LARGE SCALE GENOMIC DNA]</scope>
    <source>
        <strain evidence="5 6">JCM 16352</strain>
    </source>
</reference>